<gene>
    <name evidence="2" type="ORF">VO01_02700</name>
</gene>
<feature type="region of interest" description="Disordered" evidence="1">
    <location>
        <begin position="73"/>
        <end position="113"/>
    </location>
</feature>
<protein>
    <recommendedName>
        <fullName evidence="4">YtxH domain-containing protein</fullName>
    </recommendedName>
</protein>
<evidence type="ECO:0008006" key="4">
    <source>
        <dbReference type="Google" id="ProtNLM"/>
    </source>
</evidence>
<dbReference type="EMBL" id="CP011043">
    <property type="protein sequence ID" value="AJW78174.1"/>
    <property type="molecule type" value="Genomic_DNA"/>
</dbReference>
<dbReference type="RefSeq" id="WP_045526671.1">
    <property type="nucleotide sequence ID" value="NZ_CP011043.1"/>
</dbReference>
<evidence type="ECO:0000313" key="2">
    <source>
        <dbReference type="EMBL" id="AJW78174.1"/>
    </source>
</evidence>
<dbReference type="PATRIC" id="fig|33014.5.peg.568"/>
<accession>A0A0D5CFX5</accession>
<dbReference type="KEGG" id="cmh:VO01_02700"/>
<dbReference type="AlphaFoldDB" id="A0A0D5CFX5"/>
<name>A0A0D5CFX5_9MICO</name>
<reference evidence="2 3" key="1">
    <citation type="journal article" date="2015" name="Genome Announc.">
        <title>Complete Genome Sequence of Clavibacter michiganensis subsp. insidiosus R1-1 Using PacBio Single-Molecule Real-Time Technology.</title>
        <authorList>
            <person name="Lu Y."/>
            <person name="Samac D.A."/>
            <person name="Glazebrook J."/>
            <person name="Ishimaru C.A."/>
        </authorList>
    </citation>
    <scope>NUCLEOTIDE SEQUENCE [LARGE SCALE GENOMIC DNA]</scope>
    <source>
        <strain evidence="2 3">R1-1</strain>
    </source>
</reference>
<evidence type="ECO:0000313" key="3">
    <source>
        <dbReference type="Proteomes" id="UP000032604"/>
    </source>
</evidence>
<proteinExistence type="predicted"/>
<dbReference type="Proteomes" id="UP000032604">
    <property type="component" value="Chromosome"/>
</dbReference>
<evidence type="ECO:0000256" key="1">
    <source>
        <dbReference type="SAM" id="MobiDB-lite"/>
    </source>
</evidence>
<dbReference type="HOGENOM" id="CLU_142819_4_0_11"/>
<organism evidence="2 3">
    <name type="scientific">Clavibacter michiganensis subsp. insidiosus</name>
    <dbReference type="NCBI Taxonomy" id="33014"/>
    <lineage>
        <taxon>Bacteria</taxon>
        <taxon>Bacillati</taxon>
        <taxon>Actinomycetota</taxon>
        <taxon>Actinomycetes</taxon>
        <taxon>Micrococcales</taxon>
        <taxon>Microbacteriaceae</taxon>
        <taxon>Clavibacter</taxon>
    </lineage>
</organism>
<sequence>MKGKLLFVAGAGVGYVLGARAGRKRYEQIRTNAKKVWDDPKVQRQVDNAAGFVKDHTPDVAHAVVGGAKKVVGTVTGGKKDSSSGSAPSSASTSSYPTMDPASPEPNGSGTSR</sequence>
<feature type="compositionally biased region" description="Low complexity" evidence="1">
    <location>
        <begin position="83"/>
        <end position="98"/>
    </location>
</feature>
<dbReference type="OrthoDB" id="5125216at2"/>